<dbReference type="eggNOG" id="KOG0254">
    <property type="taxonomic scope" value="Eukaryota"/>
</dbReference>
<evidence type="ECO:0000256" key="4">
    <source>
        <dbReference type="ARBA" id="ARBA00022989"/>
    </source>
</evidence>
<feature type="transmembrane region" description="Helical" evidence="6">
    <location>
        <begin position="54"/>
        <end position="73"/>
    </location>
</feature>
<evidence type="ECO:0000256" key="1">
    <source>
        <dbReference type="ARBA" id="ARBA00004141"/>
    </source>
</evidence>
<name>R8BLY3_PHAM7</name>
<comment type="similarity">
    <text evidence="2">Belongs to the major facilitator superfamily. Sugar transporter (TC 2.A.1.1) family.</text>
</comment>
<proteinExistence type="inferred from homology"/>
<gene>
    <name evidence="8" type="ORF">UCRPA7_4146</name>
</gene>
<dbReference type="GeneID" id="19324567"/>
<accession>R8BLY3</accession>
<evidence type="ECO:0000313" key="8">
    <source>
        <dbReference type="EMBL" id="EOO00373.1"/>
    </source>
</evidence>
<dbReference type="InterPro" id="IPR020846">
    <property type="entry name" value="MFS_dom"/>
</dbReference>
<keyword evidence="4 6" id="KW-1133">Transmembrane helix</keyword>
<protein>
    <submittedName>
        <fullName evidence="8">Putative general substrate transporter protein</fullName>
    </submittedName>
</protein>
<evidence type="ECO:0000256" key="5">
    <source>
        <dbReference type="ARBA" id="ARBA00023136"/>
    </source>
</evidence>
<dbReference type="KEGG" id="tmn:UCRPA7_4146"/>
<dbReference type="Gene3D" id="1.20.1250.20">
    <property type="entry name" value="MFS general substrate transporter like domains"/>
    <property type="match status" value="1"/>
</dbReference>
<dbReference type="HOGENOM" id="CLU_001265_30_13_1"/>
<feature type="transmembrane region" description="Helical" evidence="6">
    <location>
        <begin position="20"/>
        <end position="39"/>
    </location>
</feature>
<comment type="subcellular location">
    <subcellularLocation>
        <location evidence="1">Membrane</location>
        <topology evidence="1">Multi-pass membrane protein</topology>
    </subcellularLocation>
</comment>
<keyword evidence="5 6" id="KW-0472">Membrane</keyword>
<dbReference type="PANTHER" id="PTHR48022:SF80">
    <property type="entry name" value="SUGAR TRANSPORTER, PUTATIVE (AFU_ORTHOLOGUE AFUA_3G12170)-RELATED"/>
    <property type="match status" value="1"/>
</dbReference>
<evidence type="ECO:0000256" key="3">
    <source>
        <dbReference type="ARBA" id="ARBA00022692"/>
    </source>
</evidence>
<reference evidence="9" key="1">
    <citation type="journal article" date="2013" name="Genome Announc.">
        <title>Draft genome sequence of the ascomycete Phaeoacremonium aleophilum strain UCR-PA7, a causal agent of the esca disease complex in grapevines.</title>
        <authorList>
            <person name="Blanco-Ulate B."/>
            <person name="Rolshausen P."/>
            <person name="Cantu D."/>
        </authorList>
    </citation>
    <scope>NUCLEOTIDE SEQUENCE [LARGE SCALE GENOMIC DNA]</scope>
    <source>
        <strain evidence="9">UCR-PA7</strain>
    </source>
</reference>
<dbReference type="SUPFAM" id="SSF103473">
    <property type="entry name" value="MFS general substrate transporter"/>
    <property type="match status" value="1"/>
</dbReference>
<feature type="transmembrane region" description="Helical" evidence="6">
    <location>
        <begin position="275"/>
        <end position="293"/>
    </location>
</feature>
<feature type="transmembrane region" description="Helical" evidence="6">
    <location>
        <begin position="140"/>
        <end position="158"/>
    </location>
</feature>
<dbReference type="PANTHER" id="PTHR48022">
    <property type="entry name" value="PLASTIDIC GLUCOSE TRANSPORTER 4"/>
    <property type="match status" value="1"/>
</dbReference>
<dbReference type="GO" id="GO:0005351">
    <property type="term" value="F:carbohydrate:proton symporter activity"/>
    <property type="evidence" value="ECO:0007669"/>
    <property type="project" value="TreeGrafter"/>
</dbReference>
<evidence type="ECO:0000256" key="2">
    <source>
        <dbReference type="ARBA" id="ARBA00010992"/>
    </source>
</evidence>
<dbReference type="GO" id="GO:0016020">
    <property type="term" value="C:membrane"/>
    <property type="evidence" value="ECO:0007669"/>
    <property type="project" value="UniProtKB-SubCell"/>
</dbReference>
<feature type="transmembrane region" description="Helical" evidence="6">
    <location>
        <begin position="178"/>
        <end position="198"/>
    </location>
</feature>
<feature type="transmembrane region" description="Helical" evidence="6">
    <location>
        <begin position="305"/>
        <end position="324"/>
    </location>
</feature>
<dbReference type="InterPro" id="IPR005828">
    <property type="entry name" value="MFS_sugar_transport-like"/>
</dbReference>
<feature type="domain" description="Major facilitator superfamily (MFS) profile" evidence="7">
    <location>
        <begin position="1"/>
        <end position="328"/>
    </location>
</feature>
<keyword evidence="9" id="KW-1185">Reference proteome</keyword>
<evidence type="ECO:0000256" key="6">
    <source>
        <dbReference type="SAM" id="Phobius"/>
    </source>
</evidence>
<dbReference type="InterPro" id="IPR036259">
    <property type="entry name" value="MFS_trans_sf"/>
</dbReference>
<feature type="transmembrane region" description="Helical" evidence="6">
    <location>
        <begin position="240"/>
        <end position="263"/>
    </location>
</feature>
<sequence>MTIPIYNSEIAPPAKRGMIAGLHAQMVGVGFAVANWVGYGCSFASGDFQWRFPLAFQCLPAIIVMIGTFWLPFSPRWLLQNDRDDEAYTVLKRLHGNVGHDESFFQAEYSQMRDQIHFENTIVVRSIKELWTKKSYRKRIGLAILVQIFTQLSGINVINYYQTDLYKGLGITGHNVTLLASIYGMCGPIANVICLYFVDQWGRKKTLWITGIIMTIDISLEMAMSAVFTKSDNEVGKGFGIAFIFLFTVIYSLGYNSIHYIYVPEIMTMAIRAKGSSIAVCCNVLINILFNQISPIAFANVGWKYYSLFICTNAVGAITVFFLFPETKGKSLEEIGAIFGDEVITADLDTIQQKNLANEEHIEDQAMENDGSIVPAQEMELGSVHVDKKTA</sequence>
<dbReference type="EMBL" id="KB933097">
    <property type="protein sequence ID" value="EOO00373.1"/>
    <property type="molecule type" value="Genomic_DNA"/>
</dbReference>
<dbReference type="Proteomes" id="UP000014074">
    <property type="component" value="Unassembled WGS sequence"/>
</dbReference>
<evidence type="ECO:0000313" key="9">
    <source>
        <dbReference type="Proteomes" id="UP000014074"/>
    </source>
</evidence>
<keyword evidence="3 6" id="KW-0812">Transmembrane</keyword>
<dbReference type="PROSITE" id="PS50850">
    <property type="entry name" value="MFS"/>
    <property type="match status" value="1"/>
</dbReference>
<dbReference type="AlphaFoldDB" id="R8BLY3"/>
<dbReference type="Pfam" id="PF00083">
    <property type="entry name" value="Sugar_tr"/>
    <property type="match status" value="1"/>
</dbReference>
<dbReference type="OrthoDB" id="6612291at2759"/>
<evidence type="ECO:0000259" key="7">
    <source>
        <dbReference type="PROSITE" id="PS50850"/>
    </source>
</evidence>
<feature type="transmembrane region" description="Helical" evidence="6">
    <location>
        <begin position="207"/>
        <end position="228"/>
    </location>
</feature>
<organism evidence="8 9">
    <name type="scientific">Phaeoacremonium minimum (strain UCR-PA7)</name>
    <name type="common">Esca disease fungus</name>
    <name type="synonym">Togninia minima</name>
    <dbReference type="NCBI Taxonomy" id="1286976"/>
    <lineage>
        <taxon>Eukaryota</taxon>
        <taxon>Fungi</taxon>
        <taxon>Dikarya</taxon>
        <taxon>Ascomycota</taxon>
        <taxon>Pezizomycotina</taxon>
        <taxon>Sordariomycetes</taxon>
        <taxon>Sordariomycetidae</taxon>
        <taxon>Togniniales</taxon>
        <taxon>Togniniaceae</taxon>
        <taxon>Phaeoacremonium</taxon>
    </lineage>
</organism>
<dbReference type="InterPro" id="IPR050360">
    <property type="entry name" value="MFS_Sugar_Transporters"/>
</dbReference>
<dbReference type="RefSeq" id="XP_007914886.1">
    <property type="nucleotide sequence ID" value="XM_007916695.1"/>
</dbReference>